<protein>
    <recommendedName>
        <fullName evidence="3">DUF3299 domain-containing protein</fullName>
    </recommendedName>
</protein>
<sequence length="155" mass="17048">MTPPRPSRPAPARRDLLRGLAAAPLLLRAPAAAASAAEQPIRLRELYEKDLSFSALALSLEGERTTIEGFMAPPLKAESRFFVLTNRPLAVCPFCESEAEWPDDILAVLTRRVVDVIPFNIRIAVEGRLSLGARTDPETGFVSRVRLEDAEVERA</sequence>
<organism evidence="1 2">
    <name type="scientific">Albimonas pacifica</name>
    <dbReference type="NCBI Taxonomy" id="1114924"/>
    <lineage>
        <taxon>Bacteria</taxon>
        <taxon>Pseudomonadati</taxon>
        <taxon>Pseudomonadota</taxon>
        <taxon>Alphaproteobacteria</taxon>
        <taxon>Rhodobacterales</taxon>
        <taxon>Paracoccaceae</taxon>
        <taxon>Albimonas</taxon>
    </lineage>
</organism>
<dbReference type="STRING" id="1114924.SAMN05216258_105175"/>
<dbReference type="RefSeq" id="WP_245779134.1">
    <property type="nucleotide sequence ID" value="NZ_FOQH01000005.1"/>
</dbReference>
<evidence type="ECO:0008006" key="3">
    <source>
        <dbReference type="Google" id="ProtNLM"/>
    </source>
</evidence>
<dbReference type="InterPro" id="IPR006311">
    <property type="entry name" value="TAT_signal"/>
</dbReference>
<dbReference type="Proteomes" id="UP000199377">
    <property type="component" value="Unassembled WGS sequence"/>
</dbReference>
<reference evidence="1 2" key="1">
    <citation type="submission" date="2016-10" db="EMBL/GenBank/DDBJ databases">
        <authorList>
            <person name="de Groot N.N."/>
        </authorList>
    </citation>
    <scope>NUCLEOTIDE SEQUENCE [LARGE SCALE GENOMIC DNA]</scope>
    <source>
        <strain evidence="1 2">CGMCC 1.11030</strain>
    </source>
</reference>
<accession>A0A1I3GIB0</accession>
<evidence type="ECO:0000313" key="2">
    <source>
        <dbReference type="Proteomes" id="UP000199377"/>
    </source>
</evidence>
<dbReference type="EMBL" id="FOQH01000005">
    <property type="protein sequence ID" value="SFI23173.1"/>
    <property type="molecule type" value="Genomic_DNA"/>
</dbReference>
<keyword evidence="2" id="KW-1185">Reference proteome</keyword>
<name>A0A1I3GIB0_9RHOB</name>
<gene>
    <name evidence="1" type="ORF">SAMN05216258_105175</name>
</gene>
<dbReference type="AlphaFoldDB" id="A0A1I3GIB0"/>
<evidence type="ECO:0000313" key="1">
    <source>
        <dbReference type="EMBL" id="SFI23173.1"/>
    </source>
</evidence>
<proteinExistence type="predicted"/>
<dbReference type="PROSITE" id="PS51318">
    <property type="entry name" value="TAT"/>
    <property type="match status" value="1"/>
</dbReference>